<dbReference type="Pfam" id="PF09722">
    <property type="entry name" value="Xre_MbcA_ParS_C"/>
    <property type="match status" value="1"/>
</dbReference>
<evidence type="ECO:0000313" key="3">
    <source>
        <dbReference type="Proteomes" id="UP000583279"/>
    </source>
</evidence>
<comment type="caution">
    <text evidence="2">The sequence shown here is derived from an EMBL/GenBank/DDBJ whole genome shotgun (WGS) entry which is preliminary data.</text>
</comment>
<name>A0A7Y1LE19_9PSED</name>
<sequence length="88" mass="9943">MNELRIVGRCVRSQIGCWSARHCCFQARYDHVFSIALGVFGSRRKAHRWLARSAVGVGRQAPCRMLCTSTGYADVHGELLRMDHGMYA</sequence>
<evidence type="ECO:0000313" key="2">
    <source>
        <dbReference type="EMBL" id="NNA44359.1"/>
    </source>
</evidence>
<dbReference type="AlphaFoldDB" id="A0A7Y1LE19"/>
<feature type="domain" description="Antitoxin Xre/MbcA/ParS-like toxin-binding" evidence="1">
    <location>
        <begin position="39"/>
        <end position="85"/>
    </location>
</feature>
<accession>A0A7Y1LE19</accession>
<protein>
    <submittedName>
        <fullName evidence="2">DUF2384 domain-containing protein</fullName>
    </submittedName>
</protein>
<proteinExistence type="predicted"/>
<evidence type="ECO:0000259" key="1">
    <source>
        <dbReference type="Pfam" id="PF09722"/>
    </source>
</evidence>
<organism evidence="2 3">
    <name type="scientific">Pseudomonas lactis</name>
    <dbReference type="NCBI Taxonomy" id="1615674"/>
    <lineage>
        <taxon>Bacteria</taxon>
        <taxon>Pseudomonadati</taxon>
        <taxon>Pseudomonadota</taxon>
        <taxon>Gammaproteobacteria</taxon>
        <taxon>Pseudomonadales</taxon>
        <taxon>Pseudomonadaceae</taxon>
        <taxon>Pseudomonas</taxon>
    </lineage>
</organism>
<dbReference type="Proteomes" id="UP000583279">
    <property type="component" value="Unassembled WGS sequence"/>
</dbReference>
<dbReference type="RefSeq" id="WP_169855639.1">
    <property type="nucleotide sequence ID" value="NZ_JAAQYK010000003.1"/>
</dbReference>
<dbReference type="EMBL" id="JAAQYK010000003">
    <property type="protein sequence ID" value="NNA44359.1"/>
    <property type="molecule type" value="Genomic_DNA"/>
</dbReference>
<gene>
    <name evidence="2" type="ORF">HBO18_09485</name>
</gene>
<reference evidence="2 3" key="1">
    <citation type="journal article" date="2020" name="Front. Microbiol.">
        <title>Genetic Organization of the aprX-lipA2 Operon Affects the Proteolytic Potential of Pseudomonas Species in Milk.</title>
        <authorList>
            <person name="Maier C."/>
            <person name="Huptas C."/>
            <person name="von Neubeck M."/>
            <person name="Scherer S."/>
            <person name="Wenning M."/>
            <person name="Lucking G."/>
        </authorList>
    </citation>
    <scope>NUCLEOTIDE SEQUENCE [LARGE SCALE GENOMIC DNA]</scope>
    <source>
        <strain evidence="2 3">WS 4997</strain>
    </source>
</reference>
<dbReference type="InterPro" id="IPR024467">
    <property type="entry name" value="Xre/MbcA/ParS-like_toxin-bd"/>
</dbReference>